<evidence type="ECO:0000256" key="1">
    <source>
        <dbReference type="SAM" id="Phobius"/>
    </source>
</evidence>
<keyword evidence="1" id="KW-0472">Membrane</keyword>
<evidence type="ECO:0008006" key="4">
    <source>
        <dbReference type="Google" id="ProtNLM"/>
    </source>
</evidence>
<sequence length="127" mass="14787">MKNSQQGFTYPLTLCILLLFLIFFTMHIEQLLTERKMAVDTTTILKQEYYFLSSVKKVESLYRIQGSMPAKGTFFYVNGTMDYKAESPSGYIQIVDFTLVLYTRKPIAGYGYFDTRSKNLIKWVEAK</sequence>
<evidence type="ECO:0000313" key="3">
    <source>
        <dbReference type="Proteomes" id="UP000234950"/>
    </source>
</evidence>
<dbReference type="EMBL" id="PGVE01000090">
    <property type="protein sequence ID" value="PLS01747.1"/>
    <property type="molecule type" value="Genomic_DNA"/>
</dbReference>
<keyword evidence="3" id="KW-1185">Reference proteome</keyword>
<dbReference type="Pfam" id="PF14173">
    <property type="entry name" value="ComGG"/>
    <property type="match status" value="1"/>
</dbReference>
<organism evidence="2 3">
    <name type="scientific">Neobacillus cucumis</name>
    <dbReference type="NCBI Taxonomy" id="1740721"/>
    <lineage>
        <taxon>Bacteria</taxon>
        <taxon>Bacillati</taxon>
        <taxon>Bacillota</taxon>
        <taxon>Bacilli</taxon>
        <taxon>Bacillales</taxon>
        <taxon>Bacillaceae</taxon>
        <taxon>Neobacillus</taxon>
    </lineage>
</organism>
<dbReference type="OrthoDB" id="2933258at2"/>
<accession>A0A2N5H8A5</accession>
<dbReference type="RefSeq" id="WP_101651189.1">
    <property type="nucleotide sequence ID" value="NZ_PGVE01000090.1"/>
</dbReference>
<name>A0A2N5H8A5_9BACI</name>
<evidence type="ECO:0000313" key="2">
    <source>
        <dbReference type="EMBL" id="PLS01747.1"/>
    </source>
</evidence>
<keyword evidence="1" id="KW-0812">Transmembrane</keyword>
<comment type="caution">
    <text evidence="2">The sequence shown here is derived from an EMBL/GenBank/DDBJ whole genome shotgun (WGS) entry which is preliminary data.</text>
</comment>
<dbReference type="Proteomes" id="UP000234950">
    <property type="component" value="Unassembled WGS sequence"/>
</dbReference>
<reference evidence="2 3" key="1">
    <citation type="submission" date="2017-11" db="EMBL/GenBank/DDBJ databases">
        <title>Comparitive Functional Genomics of Dry Heat Resistant strains isolated from the Viking Spacecraft.</title>
        <authorList>
            <person name="Seuylemezian A."/>
            <person name="Cooper K."/>
            <person name="Vaishampayan P."/>
        </authorList>
    </citation>
    <scope>NUCLEOTIDE SEQUENCE [LARGE SCALE GENOMIC DNA]</scope>
    <source>
        <strain evidence="2 3">V32-6</strain>
    </source>
</reference>
<dbReference type="InterPro" id="IPR020372">
    <property type="entry name" value="Competence_ComGG"/>
</dbReference>
<protein>
    <recommendedName>
        <fullName evidence="4">Competence protein ComG</fullName>
    </recommendedName>
</protein>
<proteinExistence type="predicted"/>
<feature type="transmembrane region" description="Helical" evidence="1">
    <location>
        <begin position="7"/>
        <end position="28"/>
    </location>
</feature>
<dbReference type="AlphaFoldDB" id="A0A2N5H8A5"/>
<keyword evidence="1" id="KW-1133">Transmembrane helix</keyword>
<gene>
    <name evidence="2" type="ORF">CVD27_24140</name>
</gene>